<protein>
    <submittedName>
        <fullName evidence="2">Uncharacterized protein</fullName>
    </submittedName>
</protein>
<dbReference type="EMBL" id="LSYV01000100">
    <property type="protein sequence ID" value="KXZ43159.1"/>
    <property type="molecule type" value="Genomic_DNA"/>
</dbReference>
<comment type="caution">
    <text evidence="2">The sequence shown here is derived from an EMBL/GenBank/DDBJ whole genome shotgun (WGS) entry which is preliminary data.</text>
</comment>
<organism evidence="2 3">
    <name type="scientific">Gonium pectorale</name>
    <name type="common">Green alga</name>
    <dbReference type="NCBI Taxonomy" id="33097"/>
    <lineage>
        <taxon>Eukaryota</taxon>
        <taxon>Viridiplantae</taxon>
        <taxon>Chlorophyta</taxon>
        <taxon>core chlorophytes</taxon>
        <taxon>Chlorophyceae</taxon>
        <taxon>CS clade</taxon>
        <taxon>Chlamydomonadales</taxon>
        <taxon>Volvocaceae</taxon>
        <taxon>Gonium</taxon>
    </lineage>
</organism>
<keyword evidence="3" id="KW-1185">Reference proteome</keyword>
<accession>A0A150FZY8</accession>
<name>A0A150FZY8_GONPE</name>
<evidence type="ECO:0000256" key="1">
    <source>
        <dbReference type="SAM" id="MobiDB-lite"/>
    </source>
</evidence>
<sequence length="66" mass="7296">MATQEERDRTAQVGGHIGGGRIKEMTQERKGDKMEGQGEKSMGQEQGETMGQGEGEAEEEVKEREQ</sequence>
<proteinExistence type="predicted"/>
<reference evidence="3" key="1">
    <citation type="journal article" date="2016" name="Nat. Commun.">
        <title>The Gonium pectorale genome demonstrates co-option of cell cycle regulation during the evolution of multicellularity.</title>
        <authorList>
            <person name="Hanschen E.R."/>
            <person name="Marriage T.N."/>
            <person name="Ferris P.J."/>
            <person name="Hamaji T."/>
            <person name="Toyoda A."/>
            <person name="Fujiyama A."/>
            <person name="Neme R."/>
            <person name="Noguchi H."/>
            <person name="Minakuchi Y."/>
            <person name="Suzuki M."/>
            <person name="Kawai-Toyooka H."/>
            <person name="Smith D.R."/>
            <person name="Sparks H."/>
            <person name="Anderson J."/>
            <person name="Bakaric R."/>
            <person name="Luria V."/>
            <person name="Karger A."/>
            <person name="Kirschner M.W."/>
            <person name="Durand P.M."/>
            <person name="Michod R.E."/>
            <person name="Nozaki H."/>
            <person name="Olson B.J."/>
        </authorList>
    </citation>
    <scope>NUCLEOTIDE SEQUENCE [LARGE SCALE GENOMIC DNA]</scope>
    <source>
        <strain evidence="3">NIES-2863</strain>
    </source>
</reference>
<feature type="region of interest" description="Disordered" evidence="1">
    <location>
        <begin position="1"/>
        <end position="66"/>
    </location>
</feature>
<dbReference type="AlphaFoldDB" id="A0A150FZY8"/>
<feature type="compositionally biased region" description="Basic and acidic residues" evidence="1">
    <location>
        <begin position="21"/>
        <end position="38"/>
    </location>
</feature>
<gene>
    <name evidence="2" type="ORF">GPECTOR_99g794</name>
</gene>
<evidence type="ECO:0000313" key="2">
    <source>
        <dbReference type="EMBL" id="KXZ43159.1"/>
    </source>
</evidence>
<feature type="compositionally biased region" description="Basic and acidic residues" evidence="1">
    <location>
        <begin position="1"/>
        <end position="10"/>
    </location>
</feature>
<evidence type="ECO:0000313" key="3">
    <source>
        <dbReference type="Proteomes" id="UP000075714"/>
    </source>
</evidence>
<dbReference type="Proteomes" id="UP000075714">
    <property type="component" value="Unassembled WGS sequence"/>
</dbReference>